<evidence type="ECO:0000313" key="1">
    <source>
        <dbReference type="EMBL" id="GAH87580.1"/>
    </source>
</evidence>
<dbReference type="EMBL" id="BARU01037393">
    <property type="protein sequence ID" value="GAH87580.1"/>
    <property type="molecule type" value="Genomic_DNA"/>
</dbReference>
<gene>
    <name evidence="1" type="ORF">S03H2_58276</name>
</gene>
<reference evidence="1" key="1">
    <citation type="journal article" date="2014" name="Front. Microbiol.">
        <title>High frequency of phylogenetically diverse reductive dehalogenase-homologous genes in deep subseafloor sedimentary metagenomes.</title>
        <authorList>
            <person name="Kawai M."/>
            <person name="Futagami T."/>
            <person name="Toyoda A."/>
            <person name="Takaki Y."/>
            <person name="Nishi S."/>
            <person name="Hori S."/>
            <person name="Arai W."/>
            <person name="Tsubouchi T."/>
            <person name="Morono Y."/>
            <person name="Uchiyama I."/>
            <person name="Ito T."/>
            <person name="Fujiyama A."/>
            <person name="Inagaki F."/>
            <person name="Takami H."/>
        </authorList>
    </citation>
    <scope>NUCLEOTIDE SEQUENCE</scope>
    <source>
        <strain evidence="1">Expedition CK06-06</strain>
    </source>
</reference>
<proteinExistence type="predicted"/>
<dbReference type="AlphaFoldDB" id="X1K1N4"/>
<comment type="caution">
    <text evidence="1">The sequence shown here is derived from an EMBL/GenBank/DDBJ whole genome shotgun (WGS) entry which is preliminary data.</text>
</comment>
<protein>
    <submittedName>
        <fullName evidence="1">Uncharacterized protein</fullName>
    </submittedName>
</protein>
<accession>X1K1N4</accession>
<organism evidence="1">
    <name type="scientific">marine sediment metagenome</name>
    <dbReference type="NCBI Taxonomy" id="412755"/>
    <lineage>
        <taxon>unclassified sequences</taxon>
        <taxon>metagenomes</taxon>
        <taxon>ecological metagenomes</taxon>
    </lineage>
</organism>
<sequence>MIIHFNGYGNGIFIFFWYFQGEMFLGPKMKGVRINPESINFTYASP</sequence>
<name>X1K1N4_9ZZZZ</name>